<dbReference type="InterPro" id="IPR009057">
    <property type="entry name" value="Homeodomain-like_sf"/>
</dbReference>
<dbReference type="PROSITE" id="PS50977">
    <property type="entry name" value="HTH_TETR_2"/>
    <property type="match status" value="1"/>
</dbReference>
<feature type="domain" description="HTH tetR-type" evidence="6">
    <location>
        <begin position="15"/>
        <end position="75"/>
    </location>
</feature>
<feature type="region of interest" description="Disordered" evidence="5">
    <location>
        <begin position="159"/>
        <end position="182"/>
    </location>
</feature>
<evidence type="ECO:0000313" key="7">
    <source>
        <dbReference type="EMBL" id="PRX45717.1"/>
    </source>
</evidence>
<dbReference type="RefSeq" id="WP_106253134.1">
    <property type="nucleotide sequence ID" value="NZ_PVNG01000047.1"/>
</dbReference>
<keyword evidence="1" id="KW-0805">Transcription regulation</keyword>
<gene>
    <name evidence="7" type="ORF">B0I32_1474</name>
</gene>
<dbReference type="SUPFAM" id="SSF48498">
    <property type="entry name" value="Tetracyclin repressor-like, C-terminal domain"/>
    <property type="match status" value="1"/>
</dbReference>
<dbReference type="GO" id="GO:0045892">
    <property type="term" value="P:negative regulation of DNA-templated transcription"/>
    <property type="evidence" value="ECO:0007669"/>
    <property type="project" value="InterPro"/>
</dbReference>
<dbReference type="PANTHER" id="PTHR30055">
    <property type="entry name" value="HTH-TYPE TRANSCRIPTIONAL REGULATOR RUTR"/>
    <property type="match status" value="1"/>
</dbReference>
<dbReference type="GO" id="GO:0003700">
    <property type="term" value="F:DNA-binding transcription factor activity"/>
    <property type="evidence" value="ECO:0007669"/>
    <property type="project" value="TreeGrafter"/>
</dbReference>
<dbReference type="Gene3D" id="1.10.357.10">
    <property type="entry name" value="Tetracycline Repressor, domain 2"/>
    <property type="match status" value="1"/>
</dbReference>
<proteinExistence type="predicted"/>
<dbReference type="AlphaFoldDB" id="A0A2T0LQM7"/>
<feature type="DNA-binding region" description="H-T-H motif" evidence="4">
    <location>
        <begin position="38"/>
        <end position="57"/>
    </location>
</feature>
<name>A0A2T0LQM7_9ACTN</name>
<dbReference type="Proteomes" id="UP000238312">
    <property type="component" value="Unassembled WGS sequence"/>
</dbReference>
<evidence type="ECO:0000259" key="6">
    <source>
        <dbReference type="PROSITE" id="PS50977"/>
    </source>
</evidence>
<dbReference type="InterPro" id="IPR004111">
    <property type="entry name" value="Repressor_TetR_C"/>
</dbReference>
<dbReference type="Gene3D" id="1.10.10.60">
    <property type="entry name" value="Homeodomain-like"/>
    <property type="match status" value="1"/>
</dbReference>
<dbReference type="InterPro" id="IPR036271">
    <property type="entry name" value="Tet_transcr_reg_TetR-rel_C_sf"/>
</dbReference>
<evidence type="ECO:0000256" key="3">
    <source>
        <dbReference type="ARBA" id="ARBA00023163"/>
    </source>
</evidence>
<keyword evidence="8" id="KW-1185">Reference proteome</keyword>
<dbReference type="GO" id="GO:0000976">
    <property type="term" value="F:transcription cis-regulatory region binding"/>
    <property type="evidence" value="ECO:0007669"/>
    <property type="project" value="TreeGrafter"/>
</dbReference>
<dbReference type="SUPFAM" id="SSF46689">
    <property type="entry name" value="Homeodomain-like"/>
    <property type="match status" value="1"/>
</dbReference>
<evidence type="ECO:0000256" key="2">
    <source>
        <dbReference type="ARBA" id="ARBA00023125"/>
    </source>
</evidence>
<comment type="caution">
    <text evidence="7">The sequence shown here is derived from an EMBL/GenBank/DDBJ whole genome shotgun (WGS) entry which is preliminary data.</text>
</comment>
<accession>A0A2T0LQM7</accession>
<dbReference type="EMBL" id="PVNG01000047">
    <property type="protein sequence ID" value="PRX45717.1"/>
    <property type="molecule type" value="Genomic_DNA"/>
</dbReference>
<evidence type="ECO:0000256" key="1">
    <source>
        <dbReference type="ARBA" id="ARBA00023015"/>
    </source>
</evidence>
<dbReference type="PANTHER" id="PTHR30055:SF151">
    <property type="entry name" value="TRANSCRIPTIONAL REGULATORY PROTEIN"/>
    <property type="match status" value="1"/>
</dbReference>
<sequence length="238" mass="25662">MVKRTAKRAPRRTDGLSREVIVQAAIDLLDEGGESALTLRALTLRLRTGYGAIYHHVTDKNDLLAAAADDVIARVLAGAVVAAGPREALRGVALGLFDAIDAHPWVGAELSRQPWRPALLDFYESVGRLLHALAVPERARFDAAGALVNYVLGVAAQNAARPGRGPKDTERSTGRGTDQGTGRADFLAGVAEQWSELDPGRYPFVHEAATRLREHDDRDQFLAGVDIFLAGIATLRRT</sequence>
<evidence type="ECO:0000256" key="4">
    <source>
        <dbReference type="PROSITE-ProRule" id="PRU00335"/>
    </source>
</evidence>
<dbReference type="InterPro" id="IPR050109">
    <property type="entry name" value="HTH-type_TetR-like_transc_reg"/>
</dbReference>
<dbReference type="OrthoDB" id="4427109at2"/>
<evidence type="ECO:0000256" key="5">
    <source>
        <dbReference type="SAM" id="MobiDB-lite"/>
    </source>
</evidence>
<protein>
    <submittedName>
        <fullName evidence="7">TetR family transcriptional regulator</fullName>
    </submittedName>
</protein>
<keyword evidence="2 4" id="KW-0238">DNA-binding</keyword>
<dbReference type="Pfam" id="PF02909">
    <property type="entry name" value="TetR_C_1"/>
    <property type="match status" value="1"/>
</dbReference>
<reference evidence="7 8" key="1">
    <citation type="submission" date="2018-03" db="EMBL/GenBank/DDBJ databases">
        <title>Genomic Encyclopedia of Type Strains, Phase III (KMG-III): the genomes of soil and plant-associated and newly described type strains.</title>
        <authorList>
            <person name="Whitman W."/>
        </authorList>
    </citation>
    <scope>NUCLEOTIDE SEQUENCE [LARGE SCALE GENOMIC DNA]</scope>
    <source>
        <strain evidence="7 8">CGMCC 4.7104</strain>
    </source>
</reference>
<organism evidence="7 8">
    <name type="scientific">Nonomuraea fuscirosea</name>
    <dbReference type="NCBI Taxonomy" id="1291556"/>
    <lineage>
        <taxon>Bacteria</taxon>
        <taxon>Bacillati</taxon>
        <taxon>Actinomycetota</taxon>
        <taxon>Actinomycetes</taxon>
        <taxon>Streptosporangiales</taxon>
        <taxon>Streptosporangiaceae</taxon>
        <taxon>Nonomuraea</taxon>
    </lineage>
</organism>
<evidence type="ECO:0000313" key="8">
    <source>
        <dbReference type="Proteomes" id="UP000238312"/>
    </source>
</evidence>
<dbReference type="Pfam" id="PF00440">
    <property type="entry name" value="TetR_N"/>
    <property type="match status" value="1"/>
</dbReference>
<keyword evidence="3" id="KW-0804">Transcription</keyword>
<dbReference type="InterPro" id="IPR001647">
    <property type="entry name" value="HTH_TetR"/>
</dbReference>